<organism evidence="5 6">
    <name type="scientific">Mycolicibacterium phlei DSM 43239 = CCUG 21000</name>
    <dbReference type="NCBI Taxonomy" id="1226750"/>
    <lineage>
        <taxon>Bacteria</taxon>
        <taxon>Bacillati</taxon>
        <taxon>Actinomycetota</taxon>
        <taxon>Actinomycetes</taxon>
        <taxon>Mycobacteriales</taxon>
        <taxon>Mycobacteriaceae</taxon>
        <taxon>Mycolicibacterium</taxon>
    </lineage>
</organism>
<sequence length="560" mass="56564">MSDPMGLSIGTTNLVAVRVGNQPVIRRPVLTLPDGTTHPAEQLLVSALAEIADAGPVAIAYPAHWGPVPQRALRTALRGHPVLGSARLVSDAVAALTALRTDRDLQGLVALVDVGAGGTGITLLDAGEPIDETTRHTAFSGDLVDQLLLDHVLNRLAATGQSDLDEAGTVAVVSLSRLRDECRAAKERLSAEPVVDVAAELPQQPAVVSVSRADLDALLDDPFDVVVAALDSTLQRNGIGRSALSALAVVGGGAPLVAHRFTALSGVPVVVTTRPGLDAAAGAAALAAMAVEAEAPTGLAPVPPEGGAEAPTAYAPVAPAEATASAPALAWSQDDAGSEDPVPYRGAPYEPVYDTGALRPPVQYVPASEPVDEPRAAWQRIPGLVFGLAAAVAVLAVGGVAIALTSVSAPPSVTEVPRTTASPPAPAPASVAPSMPPEAPPPPPVLETVPSEPPPPPVTVEPPPPAPPSTVTITETTTPSPTTTTTTTTTSTTTTSTTAPTETTSSGTSSATSSETTSVTTTPTTPAMRTTHLNIPFLPPIPIEVPQNPIQPPPPPAPMP</sequence>
<keyword evidence="2" id="KW-0067">ATP-binding</keyword>
<keyword evidence="3" id="KW-0143">Chaperone</keyword>
<reference evidence="5 6" key="1">
    <citation type="submission" date="2012-10" db="EMBL/GenBank/DDBJ databases">
        <title>The draft sequence of the Mycobacterium pheli genome.</title>
        <authorList>
            <person name="Pettersson B.M.F."/>
            <person name="Das S."/>
            <person name="Dasgupta S."/>
            <person name="Bhattacharya A."/>
            <person name="Kirsebom L.A."/>
        </authorList>
    </citation>
    <scope>NUCLEOTIDE SEQUENCE [LARGE SCALE GENOMIC DNA]</scope>
    <source>
        <strain evidence="5 6">CCUG 21000</strain>
    </source>
</reference>
<dbReference type="GO" id="GO:0005524">
    <property type="term" value="F:ATP binding"/>
    <property type="evidence" value="ECO:0007669"/>
    <property type="project" value="UniProtKB-KW"/>
</dbReference>
<comment type="caution">
    <text evidence="5">The sequence shown here is derived from an EMBL/GenBank/DDBJ whole genome shotgun (WGS) entry which is preliminary data.</text>
</comment>
<feature type="compositionally biased region" description="Pro residues" evidence="4">
    <location>
        <begin position="537"/>
        <end position="560"/>
    </location>
</feature>
<feature type="compositionally biased region" description="Low complexity" evidence="4">
    <location>
        <begin position="469"/>
        <end position="531"/>
    </location>
</feature>
<feature type="compositionally biased region" description="Low complexity" evidence="4">
    <location>
        <begin position="416"/>
        <end position="433"/>
    </location>
</feature>
<evidence type="ECO:0000256" key="4">
    <source>
        <dbReference type="SAM" id="MobiDB-lite"/>
    </source>
</evidence>
<dbReference type="AlphaFoldDB" id="A0A5N5VD05"/>
<dbReference type="PANTHER" id="PTHR42749:SF1">
    <property type="entry name" value="CELL SHAPE-DETERMINING PROTEIN MREB"/>
    <property type="match status" value="1"/>
</dbReference>
<dbReference type="Gene3D" id="3.90.640.10">
    <property type="entry name" value="Actin, Chain A, domain 4"/>
    <property type="match status" value="1"/>
</dbReference>
<dbReference type="Proteomes" id="UP000325690">
    <property type="component" value="Unassembled WGS sequence"/>
</dbReference>
<evidence type="ECO:0000256" key="3">
    <source>
        <dbReference type="ARBA" id="ARBA00023186"/>
    </source>
</evidence>
<evidence type="ECO:0000256" key="2">
    <source>
        <dbReference type="ARBA" id="ARBA00022840"/>
    </source>
</evidence>
<feature type="region of interest" description="Disordered" evidence="4">
    <location>
        <begin position="409"/>
        <end position="560"/>
    </location>
</feature>
<keyword evidence="6" id="KW-1185">Reference proteome</keyword>
<accession>A0A5N5VD05</accession>
<evidence type="ECO:0000313" key="6">
    <source>
        <dbReference type="Proteomes" id="UP000325690"/>
    </source>
</evidence>
<dbReference type="EMBL" id="ANBP01000001">
    <property type="protein sequence ID" value="KAB7759636.1"/>
    <property type="molecule type" value="Genomic_DNA"/>
</dbReference>
<gene>
    <name evidence="5" type="ORF">MPHL21000_00980</name>
</gene>
<dbReference type="Gene3D" id="3.30.420.40">
    <property type="match status" value="2"/>
</dbReference>
<keyword evidence="1" id="KW-0547">Nucleotide-binding</keyword>
<dbReference type="PANTHER" id="PTHR42749">
    <property type="entry name" value="CELL SHAPE-DETERMINING PROTEIN MREB"/>
    <property type="match status" value="1"/>
</dbReference>
<protein>
    <submittedName>
        <fullName evidence="5">Molecular chaperone</fullName>
    </submittedName>
</protein>
<evidence type="ECO:0000256" key="1">
    <source>
        <dbReference type="ARBA" id="ARBA00022741"/>
    </source>
</evidence>
<dbReference type="Pfam" id="PF00012">
    <property type="entry name" value="HSP70"/>
    <property type="match status" value="1"/>
</dbReference>
<dbReference type="InterPro" id="IPR043129">
    <property type="entry name" value="ATPase_NBD"/>
</dbReference>
<evidence type="ECO:0000313" key="5">
    <source>
        <dbReference type="EMBL" id="KAB7759636.1"/>
    </source>
</evidence>
<dbReference type="InterPro" id="IPR013126">
    <property type="entry name" value="Hsp_70_fam"/>
</dbReference>
<dbReference type="SUPFAM" id="SSF53067">
    <property type="entry name" value="Actin-like ATPase domain"/>
    <property type="match status" value="1"/>
</dbReference>
<dbReference type="GeneID" id="74304969"/>
<proteinExistence type="predicted"/>
<feature type="compositionally biased region" description="Pro residues" evidence="4">
    <location>
        <begin position="434"/>
        <end position="468"/>
    </location>
</feature>
<name>A0A5N5VD05_MYCPH</name>
<dbReference type="RefSeq" id="WP_061482416.1">
    <property type="nucleotide sequence ID" value="NZ_ANBO01000001.1"/>
</dbReference>
<dbReference type="GO" id="GO:0140662">
    <property type="term" value="F:ATP-dependent protein folding chaperone"/>
    <property type="evidence" value="ECO:0007669"/>
    <property type="project" value="InterPro"/>
</dbReference>